<accession>A0A0E9R793</accession>
<reference evidence="1" key="1">
    <citation type="submission" date="2014-11" db="EMBL/GenBank/DDBJ databases">
        <authorList>
            <person name="Amaro Gonzalez C."/>
        </authorList>
    </citation>
    <scope>NUCLEOTIDE SEQUENCE</scope>
</reference>
<proteinExistence type="predicted"/>
<dbReference type="EMBL" id="GBXM01083925">
    <property type="protein sequence ID" value="JAH24652.1"/>
    <property type="molecule type" value="Transcribed_RNA"/>
</dbReference>
<reference evidence="1" key="2">
    <citation type="journal article" date="2015" name="Fish Shellfish Immunol.">
        <title>Early steps in the European eel (Anguilla anguilla)-Vibrio vulnificus interaction in the gills: Role of the RtxA13 toxin.</title>
        <authorList>
            <person name="Callol A."/>
            <person name="Pajuelo D."/>
            <person name="Ebbesson L."/>
            <person name="Teles M."/>
            <person name="MacKenzie S."/>
            <person name="Amaro C."/>
        </authorList>
    </citation>
    <scope>NUCLEOTIDE SEQUENCE</scope>
</reference>
<dbReference type="AlphaFoldDB" id="A0A0E9R793"/>
<protein>
    <submittedName>
        <fullName evidence="1">Uncharacterized protein</fullName>
    </submittedName>
</protein>
<evidence type="ECO:0000313" key="1">
    <source>
        <dbReference type="EMBL" id="JAH24652.1"/>
    </source>
</evidence>
<organism evidence="1">
    <name type="scientific">Anguilla anguilla</name>
    <name type="common">European freshwater eel</name>
    <name type="synonym">Muraena anguilla</name>
    <dbReference type="NCBI Taxonomy" id="7936"/>
    <lineage>
        <taxon>Eukaryota</taxon>
        <taxon>Metazoa</taxon>
        <taxon>Chordata</taxon>
        <taxon>Craniata</taxon>
        <taxon>Vertebrata</taxon>
        <taxon>Euteleostomi</taxon>
        <taxon>Actinopterygii</taxon>
        <taxon>Neopterygii</taxon>
        <taxon>Teleostei</taxon>
        <taxon>Anguilliformes</taxon>
        <taxon>Anguillidae</taxon>
        <taxon>Anguilla</taxon>
    </lineage>
</organism>
<name>A0A0E9R793_ANGAN</name>
<sequence length="27" mass="3121">MHACLQSDAFMGNMIGHFKLGRKKENR</sequence>